<keyword evidence="2 3" id="KW-0326">Glycosidase</keyword>
<evidence type="ECO:0000259" key="5">
    <source>
        <dbReference type="Pfam" id="PF00150"/>
    </source>
</evidence>
<dbReference type="SUPFAM" id="SSF51445">
    <property type="entry name" value="(Trans)glycosidases"/>
    <property type="match status" value="1"/>
</dbReference>
<evidence type="ECO:0000256" key="3">
    <source>
        <dbReference type="RuleBase" id="RU361153"/>
    </source>
</evidence>
<keyword evidence="7" id="KW-1185">Reference proteome</keyword>
<name>A0ABR9UZE4_9CHRO</name>
<dbReference type="Pfam" id="PF00150">
    <property type="entry name" value="Cellulase"/>
    <property type="match status" value="1"/>
</dbReference>
<dbReference type="EMBL" id="JADEWN010000090">
    <property type="protein sequence ID" value="MBE9193370.1"/>
    <property type="molecule type" value="Genomic_DNA"/>
</dbReference>
<proteinExistence type="inferred from homology"/>
<dbReference type="Proteomes" id="UP000651156">
    <property type="component" value="Unassembled WGS sequence"/>
</dbReference>
<dbReference type="Gene3D" id="3.20.20.80">
    <property type="entry name" value="Glycosidases"/>
    <property type="match status" value="1"/>
</dbReference>
<accession>A0ABR9UZE4</accession>
<evidence type="ECO:0000313" key="6">
    <source>
        <dbReference type="EMBL" id="MBE9193370.1"/>
    </source>
</evidence>
<organism evidence="6 7">
    <name type="scientific">Gloeocapsopsis crepidinum LEGE 06123</name>
    <dbReference type="NCBI Taxonomy" id="588587"/>
    <lineage>
        <taxon>Bacteria</taxon>
        <taxon>Bacillati</taxon>
        <taxon>Cyanobacteriota</taxon>
        <taxon>Cyanophyceae</taxon>
        <taxon>Oscillatoriophycideae</taxon>
        <taxon>Chroococcales</taxon>
        <taxon>Chroococcaceae</taxon>
        <taxon>Gloeocapsopsis</taxon>
    </lineage>
</organism>
<feature type="domain" description="Glycoside hydrolase family 5" evidence="5">
    <location>
        <begin position="81"/>
        <end position="299"/>
    </location>
</feature>
<evidence type="ECO:0000256" key="2">
    <source>
        <dbReference type="ARBA" id="ARBA00023295"/>
    </source>
</evidence>
<dbReference type="PANTHER" id="PTHR34142:SF1">
    <property type="entry name" value="GLYCOSIDE HYDROLASE FAMILY 5 DOMAIN-CONTAINING PROTEIN"/>
    <property type="match status" value="1"/>
</dbReference>
<reference evidence="6 7" key="1">
    <citation type="submission" date="2020-10" db="EMBL/GenBank/DDBJ databases">
        <authorList>
            <person name="Castelo-Branco R."/>
            <person name="Eusebio N."/>
            <person name="Adriana R."/>
            <person name="Vieira A."/>
            <person name="Brugerolle De Fraissinette N."/>
            <person name="Rezende De Castro R."/>
            <person name="Schneider M.P."/>
            <person name="Vasconcelos V."/>
            <person name="Leao P.N."/>
        </authorList>
    </citation>
    <scope>NUCLEOTIDE SEQUENCE [LARGE SCALE GENOMIC DNA]</scope>
    <source>
        <strain evidence="6 7">LEGE 06123</strain>
    </source>
</reference>
<comment type="caution">
    <text evidence="6">The sequence shown here is derived from an EMBL/GenBank/DDBJ whole genome shotgun (WGS) entry which is preliminary data.</text>
</comment>
<keyword evidence="4" id="KW-0812">Transmembrane</keyword>
<keyword evidence="1 3" id="KW-0378">Hydrolase</keyword>
<dbReference type="InterPro" id="IPR001547">
    <property type="entry name" value="Glyco_hydro_5"/>
</dbReference>
<keyword evidence="4" id="KW-1133">Transmembrane helix</keyword>
<sequence>MKKIKQYIYFFLLSYLFVIGTILVNFDTISSAVMPNSWLHVDGIHIKDNSNNKVVLRGVSLPDLAHYDYRNQTGKSPVELIELLTDKNKGWHSKVIRLPVYPIWDSGYNSQPQKYYKNYIKPAIEKCVEKQIYCIIDWHYIDNPNKVDAETRAFWTDIAPKFKNYPNVLFEVFNENSTDMSWAAWKNTVQPWVDLIRSYAPNNLILVGAPHYAQHLYDAPSNPIQGKNIVYVAHLYPGLDRSLWDKWIFNVADKIPLFITEWGFRDGADYPTSGTITNFGVPLMKNLEKYNLSWTCWVADHSWQPEMFDKDWNLLVGENYMGGFVKDYLFDKR</sequence>
<keyword evidence="4" id="KW-0472">Membrane</keyword>
<comment type="similarity">
    <text evidence="3">Belongs to the glycosyl hydrolase 5 (cellulase A) family.</text>
</comment>
<feature type="transmembrane region" description="Helical" evidence="4">
    <location>
        <begin position="7"/>
        <end position="26"/>
    </location>
</feature>
<dbReference type="RefSeq" id="WP_193934755.1">
    <property type="nucleotide sequence ID" value="NZ_CAWPMZ010000140.1"/>
</dbReference>
<gene>
    <name evidence="6" type="ORF">IQ230_24110</name>
</gene>
<dbReference type="PANTHER" id="PTHR34142">
    <property type="entry name" value="ENDO-BETA-1,4-GLUCANASE A"/>
    <property type="match status" value="1"/>
</dbReference>
<protein>
    <submittedName>
        <fullName evidence="6">Cellulase family glycosylhydrolase</fullName>
    </submittedName>
</protein>
<evidence type="ECO:0000256" key="1">
    <source>
        <dbReference type="ARBA" id="ARBA00022801"/>
    </source>
</evidence>
<dbReference type="InterPro" id="IPR017853">
    <property type="entry name" value="GH"/>
</dbReference>
<evidence type="ECO:0000313" key="7">
    <source>
        <dbReference type="Proteomes" id="UP000651156"/>
    </source>
</evidence>
<evidence type="ECO:0000256" key="4">
    <source>
        <dbReference type="SAM" id="Phobius"/>
    </source>
</evidence>